<evidence type="ECO:0000313" key="1">
    <source>
        <dbReference type="EMBL" id="VDD20331.1"/>
    </source>
</evidence>
<name>A0A3P6DAV1_BRACM</name>
<sequence>MLVAIGSFLKLDSGIVKYKVGRIEQLETSDQAKARGANTVSCLGKMKLVQVLTPSTQQARVI</sequence>
<dbReference type="EMBL" id="LR031577">
    <property type="protein sequence ID" value="VDD20331.1"/>
    <property type="molecule type" value="Genomic_DNA"/>
</dbReference>
<accession>A0A3P6DAV1</accession>
<gene>
    <name evidence="1" type="ORF">BRAA10T44832Z</name>
</gene>
<dbReference type="AlphaFoldDB" id="A0A3P6DAV1"/>
<protein>
    <submittedName>
        <fullName evidence="1">Uncharacterized protein</fullName>
    </submittedName>
</protein>
<proteinExistence type="predicted"/>
<organism evidence="1">
    <name type="scientific">Brassica campestris</name>
    <name type="common">Field mustard</name>
    <dbReference type="NCBI Taxonomy" id="3711"/>
    <lineage>
        <taxon>Eukaryota</taxon>
        <taxon>Viridiplantae</taxon>
        <taxon>Streptophyta</taxon>
        <taxon>Embryophyta</taxon>
        <taxon>Tracheophyta</taxon>
        <taxon>Spermatophyta</taxon>
        <taxon>Magnoliopsida</taxon>
        <taxon>eudicotyledons</taxon>
        <taxon>Gunneridae</taxon>
        <taxon>Pentapetalae</taxon>
        <taxon>rosids</taxon>
        <taxon>malvids</taxon>
        <taxon>Brassicales</taxon>
        <taxon>Brassicaceae</taxon>
        <taxon>Brassiceae</taxon>
        <taxon>Brassica</taxon>
    </lineage>
</organism>
<reference evidence="1" key="1">
    <citation type="submission" date="2018-11" db="EMBL/GenBank/DDBJ databases">
        <authorList>
            <consortium name="Genoscope - CEA"/>
            <person name="William W."/>
        </authorList>
    </citation>
    <scope>NUCLEOTIDE SEQUENCE</scope>
</reference>